<dbReference type="KEGG" id="gce:KYE46_08455"/>
<dbReference type="Proteomes" id="UP000825009">
    <property type="component" value="Chromosome"/>
</dbReference>
<feature type="region of interest" description="Disordered" evidence="1">
    <location>
        <begin position="46"/>
        <end position="90"/>
    </location>
</feature>
<organism evidence="2 3">
    <name type="scientific">Gymnodinialimonas ceratoperidinii</name>
    <dbReference type="NCBI Taxonomy" id="2856823"/>
    <lineage>
        <taxon>Bacteria</taxon>
        <taxon>Pseudomonadati</taxon>
        <taxon>Pseudomonadota</taxon>
        <taxon>Alphaproteobacteria</taxon>
        <taxon>Rhodobacterales</taxon>
        <taxon>Paracoccaceae</taxon>
        <taxon>Gymnodinialimonas</taxon>
    </lineage>
</organism>
<dbReference type="EMBL" id="CP079194">
    <property type="protein sequence ID" value="QXT41225.1"/>
    <property type="molecule type" value="Genomic_DNA"/>
</dbReference>
<reference evidence="2 3" key="1">
    <citation type="submission" date="2021-07" db="EMBL/GenBank/DDBJ databases">
        <title>A novel Jannaschia species isolated from marine dinoflagellate Ceratoperidinium margalefii.</title>
        <authorList>
            <person name="Jiang Y."/>
            <person name="Li Z."/>
        </authorList>
    </citation>
    <scope>NUCLEOTIDE SEQUENCE [LARGE SCALE GENOMIC DNA]</scope>
    <source>
        <strain evidence="2 3">J12C1-MA-4</strain>
    </source>
</reference>
<evidence type="ECO:0000313" key="3">
    <source>
        <dbReference type="Proteomes" id="UP000825009"/>
    </source>
</evidence>
<evidence type="ECO:0000256" key="1">
    <source>
        <dbReference type="SAM" id="MobiDB-lite"/>
    </source>
</evidence>
<keyword evidence="3" id="KW-1185">Reference proteome</keyword>
<feature type="compositionally biased region" description="Basic residues" evidence="1">
    <location>
        <begin position="78"/>
        <end position="90"/>
    </location>
</feature>
<name>A0A8F6TYY5_9RHOB</name>
<accession>A0A8F6TYY5</accession>
<protein>
    <submittedName>
        <fullName evidence="2">Uncharacterized protein</fullName>
    </submittedName>
</protein>
<feature type="compositionally biased region" description="Basic and acidic residues" evidence="1">
    <location>
        <begin position="56"/>
        <end position="73"/>
    </location>
</feature>
<evidence type="ECO:0000313" key="2">
    <source>
        <dbReference type="EMBL" id="QXT41225.1"/>
    </source>
</evidence>
<sequence length="107" mass="12287">MPHATKIATCCYCGRRQMLRPTARDGHELACGACGAPLHEMKWLKPPEARGAQVKRSPERVAPHGHRPDDRAPQRPQKAQKKRKKRRKPLWQKALEEAFDVIEDIFD</sequence>
<dbReference type="AlphaFoldDB" id="A0A8F6TYY5"/>
<gene>
    <name evidence="2" type="ORF">KYE46_08455</name>
</gene>
<dbReference type="RefSeq" id="WP_219004882.1">
    <property type="nucleotide sequence ID" value="NZ_CP079194.1"/>
</dbReference>
<proteinExistence type="predicted"/>